<evidence type="ECO:0000256" key="2">
    <source>
        <dbReference type="SAM" id="MobiDB-lite"/>
    </source>
</evidence>
<dbReference type="PIRSF" id="PIRSF005850">
    <property type="entry name" value="UCP005850"/>
    <property type="match status" value="1"/>
</dbReference>
<feature type="compositionally biased region" description="Basic and acidic residues" evidence="2">
    <location>
        <begin position="421"/>
        <end position="433"/>
    </location>
</feature>
<name>A0A448ZYN2_METSV</name>
<evidence type="ECO:0000256" key="1">
    <source>
        <dbReference type="SAM" id="Coils"/>
    </source>
</evidence>
<accession>A0A448ZYN2</accession>
<proteinExistence type="predicted"/>
<reference evidence="3" key="1">
    <citation type="submission" date="2019-01" db="EMBL/GenBank/DDBJ databases">
        <authorList>
            <consortium name="Pathogen Informatics"/>
        </authorList>
    </citation>
    <scope>NUCLEOTIDE SEQUENCE [LARGE SCALE GENOMIC DNA]</scope>
    <source>
        <strain evidence="3">NCTC10113</strain>
    </source>
</reference>
<feature type="coiled-coil region" evidence="1">
    <location>
        <begin position="57"/>
        <end position="160"/>
    </location>
</feature>
<dbReference type="EMBL" id="LR214939">
    <property type="protein sequence ID" value="VEU56255.1"/>
    <property type="molecule type" value="Genomic_DNA"/>
</dbReference>
<organism evidence="3">
    <name type="scientific">Metamycoplasma salivarium</name>
    <name type="common">Mycoplasma salivarium</name>
    <dbReference type="NCBI Taxonomy" id="2124"/>
    <lineage>
        <taxon>Bacteria</taxon>
        <taxon>Bacillati</taxon>
        <taxon>Mycoplasmatota</taxon>
        <taxon>Mycoplasmoidales</taxon>
        <taxon>Metamycoplasmataceae</taxon>
        <taxon>Metamycoplasma</taxon>
    </lineage>
</organism>
<dbReference type="RefSeq" id="WP_024544153.1">
    <property type="nucleotide sequence ID" value="NZ_LR214938.2"/>
</dbReference>
<dbReference type="AlphaFoldDB" id="A0A448ZYN2"/>
<dbReference type="InterPro" id="IPR019219">
    <property type="entry name" value="DUF2130"/>
</dbReference>
<sequence>MSNEIKCPNCGKVFKVDETNFQNIVSQIRDDIFEKQVNEKVNEKMQNEILQTKLNEQKIANKKIQEVEDINKELDEKVKNMSIEIEKLNANKKNDILESKKPLEEQIIELKNQIKNFKLEKSSAIEKSTRGYEIEINNLKNELETSKAQNKLEIANLEKRHSESLKSKDEEIRQWKDFKHRMSTKQVGEDLEQWCKTEFDKIRAGGFPNAYFEKDNNVVDGGKGDFIFRENDQNNVEIISIMLEMKNETDTTSTKKKNEDFFDKLDKDRNNKKCEYAILVSQLEPDNNFYNQGIVQAPTNKYSKMYVVRPENFITLITLLRNIALNNIQYKNQLKIYEQQNYDISGFETKLGKFKDVFGKHWNAAQNKYNDAIKDIDATIAKLQKIRDELTSSSKQLEYANNDLQDLTIKKLTHNNPTMKKKFDEARKKDKLENNNFDNSNSNDEK</sequence>
<gene>
    <name evidence="3" type="ORF">NCTC10113_01157</name>
</gene>
<keyword evidence="3" id="KW-0614">Plasmid</keyword>
<feature type="region of interest" description="Disordered" evidence="2">
    <location>
        <begin position="418"/>
        <end position="446"/>
    </location>
</feature>
<dbReference type="Pfam" id="PF09903">
    <property type="entry name" value="DUF2130"/>
    <property type="match status" value="1"/>
</dbReference>
<geneLocation type="plasmid" evidence="3">
    <name>2</name>
</geneLocation>
<evidence type="ECO:0000313" key="3">
    <source>
        <dbReference type="EMBL" id="VEU56255.1"/>
    </source>
</evidence>
<feature type="compositionally biased region" description="Low complexity" evidence="2">
    <location>
        <begin position="434"/>
        <end position="446"/>
    </location>
</feature>
<keyword evidence="1" id="KW-0175">Coiled coil</keyword>
<protein>
    <submittedName>
        <fullName evidence="3">Uncharacterized protein conserved in bacteria</fullName>
    </submittedName>
</protein>